<feature type="transmembrane region" description="Helical" evidence="1">
    <location>
        <begin position="77"/>
        <end position="98"/>
    </location>
</feature>
<reference evidence="2 3" key="1">
    <citation type="submission" date="2019-01" db="EMBL/GenBank/DDBJ databases">
        <authorList>
            <person name="Sayadi A."/>
        </authorList>
    </citation>
    <scope>NUCLEOTIDE SEQUENCE [LARGE SCALE GENOMIC DNA]</scope>
</reference>
<evidence type="ECO:0000313" key="2">
    <source>
        <dbReference type="EMBL" id="VEN34845.1"/>
    </source>
</evidence>
<protein>
    <submittedName>
        <fullName evidence="2">Uncharacterized protein</fullName>
    </submittedName>
</protein>
<keyword evidence="3" id="KW-1185">Reference proteome</keyword>
<sequence>MIVISKHQNKNVKINVNGTELERVRSVLLLMRGRPIRHHVPGFRKADDLVVSIYCLQSYFKLQCLVTQALYVHMEDVQFIFCGFVNLIAFLLSLYSGLCLSRRKKFTMVPFGHISGDIIWSFTCEDCYVLENNLLVGKGSMLLIDVKIKAILMNYFNLSIDKRHMPFLETICGTVKYRALLLHG</sequence>
<dbReference type="AlphaFoldDB" id="A0A653BIN9"/>
<evidence type="ECO:0000313" key="3">
    <source>
        <dbReference type="Proteomes" id="UP000410492"/>
    </source>
</evidence>
<organism evidence="2 3">
    <name type="scientific">Callosobruchus maculatus</name>
    <name type="common">Southern cowpea weevil</name>
    <name type="synonym">Pulse bruchid</name>
    <dbReference type="NCBI Taxonomy" id="64391"/>
    <lineage>
        <taxon>Eukaryota</taxon>
        <taxon>Metazoa</taxon>
        <taxon>Ecdysozoa</taxon>
        <taxon>Arthropoda</taxon>
        <taxon>Hexapoda</taxon>
        <taxon>Insecta</taxon>
        <taxon>Pterygota</taxon>
        <taxon>Neoptera</taxon>
        <taxon>Endopterygota</taxon>
        <taxon>Coleoptera</taxon>
        <taxon>Polyphaga</taxon>
        <taxon>Cucujiformia</taxon>
        <taxon>Chrysomeloidea</taxon>
        <taxon>Chrysomelidae</taxon>
        <taxon>Bruchinae</taxon>
        <taxon>Bruchini</taxon>
        <taxon>Callosobruchus</taxon>
    </lineage>
</organism>
<proteinExistence type="predicted"/>
<dbReference type="Proteomes" id="UP000410492">
    <property type="component" value="Unassembled WGS sequence"/>
</dbReference>
<name>A0A653BIN9_CALMS</name>
<keyword evidence="1" id="KW-1133">Transmembrane helix</keyword>
<keyword evidence="1" id="KW-0812">Transmembrane</keyword>
<keyword evidence="1" id="KW-0472">Membrane</keyword>
<gene>
    <name evidence="2" type="ORF">CALMAC_LOCUS911</name>
</gene>
<evidence type="ECO:0000256" key="1">
    <source>
        <dbReference type="SAM" id="Phobius"/>
    </source>
</evidence>
<dbReference type="EMBL" id="CAACVG010001004">
    <property type="protein sequence ID" value="VEN34845.1"/>
    <property type="molecule type" value="Genomic_DNA"/>
</dbReference>
<accession>A0A653BIN9</accession>